<proteinExistence type="predicted"/>
<feature type="compositionally biased region" description="Polar residues" evidence="1">
    <location>
        <begin position="189"/>
        <end position="199"/>
    </location>
</feature>
<feature type="region of interest" description="Disordered" evidence="1">
    <location>
        <begin position="553"/>
        <end position="614"/>
    </location>
</feature>
<gene>
    <name evidence="2" type="ORF">MPSI1_001565</name>
</gene>
<feature type="compositionally biased region" description="Polar residues" evidence="1">
    <location>
        <begin position="553"/>
        <end position="578"/>
    </location>
</feature>
<protein>
    <submittedName>
        <fullName evidence="2">Uncharacterized protein</fullName>
    </submittedName>
</protein>
<feature type="compositionally biased region" description="Acidic residues" evidence="1">
    <location>
        <begin position="97"/>
        <end position="106"/>
    </location>
</feature>
<feature type="region of interest" description="Disordered" evidence="1">
    <location>
        <begin position="253"/>
        <end position="273"/>
    </location>
</feature>
<feature type="region of interest" description="Disordered" evidence="1">
    <location>
        <begin position="318"/>
        <end position="426"/>
    </location>
</feature>
<sequence>MPKAPRTGVSGRSKQIPKDPRIPKGADYKRSIYYDPILNPYGAPPPGMPYKERSPTPDPYAVDTKKPRVHQNQVDGPKPKPSSNDVASGPEHTDEHVSDDDEDDDIVMPSGPPPPHARIAAIMPIVQPRITAPRPQPQSAEAITYEQPATPASDTPTLPKDSESSVTIAQPALGGSRSKLDATRIHPVSSPSPTPNTHAMSFDGSKEQPIPYLVEDEHDMMLNTPPAARIFFGTPSTAERQVVQRLDANCSTGTVYERPTPPLPTTPESSPGVGRVACPSMDLVEHRSILRDALGDVSNTSCTRFSPRFADNAQEKCTKPSYTPMRSSSARPPESLTPVQSVLQDWASSTFASSRTSPMKPTPRKESPIRLQRQNPSSGFDVFSSPSASPANQPHTHLNVSSSATPPTRPTCTASTVNAPSTRRVPAVSENRIHAQRVPSFSRDVPSPFARPSKTSVVPATRVPAQRSTANIASGTGQCKLAPEKSSRPQRLTRYASHVPATRVWDSPEKSAQKRARTAESSQQNTTEEIQQNKQAVKNHPQLFKKDLHNNHENQAQKNSNPLLTPLQSSSFPSTSQKGDALPVHSISPSNPSVGNSLSYPQAPSRPSEGTRDFHQSANETIKIPEQQDARIPFPCKTRDAVETVKSFNHNNEPKDASQAALSAKSCSESTTSARNSSTSTLGSTHTGSVRNLRTSTRISRKPTPAPLPMSAAELAKITAKHTKQNEQYSIDLRTQEFHLAGPRPPSPSQAFHVDARPREPHWQRVHHVETNDRGEPVRHARGAGDTEEYTTPPHQGRSIHWDKRLVVSPSLKPARRRPGSQHTCLVPARTRLDSFGNVPSGRAPNSRRQSVVIKRVVYENDDIVDSDDDDYL</sequence>
<dbReference type="Pfam" id="PF12622">
    <property type="entry name" value="NpwBP"/>
    <property type="match status" value="1"/>
</dbReference>
<evidence type="ECO:0000256" key="1">
    <source>
        <dbReference type="SAM" id="MobiDB-lite"/>
    </source>
</evidence>
<feature type="compositionally biased region" description="Polar residues" evidence="1">
    <location>
        <begin position="320"/>
        <end position="330"/>
    </location>
</feature>
<feature type="compositionally biased region" description="Polar residues" evidence="1">
    <location>
        <begin position="587"/>
        <end position="602"/>
    </location>
</feature>
<dbReference type="Proteomes" id="UP001214628">
    <property type="component" value="Chromosome 2"/>
</dbReference>
<organism evidence="2 3">
    <name type="scientific">Malassezia psittaci</name>
    <dbReference type="NCBI Taxonomy" id="1821823"/>
    <lineage>
        <taxon>Eukaryota</taxon>
        <taxon>Fungi</taxon>
        <taxon>Dikarya</taxon>
        <taxon>Basidiomycota</taxon>
        <taxon>Ustilaginomycotina</taxon>
        <taxon>Malasseziomycetes</taxon>
        <taxon>Malasseziales</taxon>
        <taxon>Malasseziaceae</taxon>
        <taxon>Malassezia</taxon>
    </lineage>
</organism>
<feature type="compositionally biased region" description="Polar residues" evidence="1">
    <location>
        <begin position="337"/>
        <end position="359"/>
    </location>
</feature>
<feature type="region of interest" description="Disordered" evidence="1">
    <location>
        <begin position="772"/>
        <end position="799"/>
    </location>
</feature>
<feature type="region of interest" description="Disordered" evidence="1">
    <location>
        <begin position="647"/>
        <end position="708"/>
    </location>
</feature>
<dbReference type="AlphaFoldDB" id="A0AAF0JE03"/>
<keyword evidence="3" id="KW-1185">Reference proteome</keyword>
<dbReference type="EMBL" id="CP118376">
    <property type="protein sequence ID" value="WFD42914.1"/>
    <property type="molecule type" value="Genomic_DNA"/>
</dbReference>
<evidence type="ECO:0000313" key="2">
    <source>
        <dbReference type="EMBL" id="WFD42914.1"/>
    </source>
</evidence>
<name>A0AAF0JE03_9BASI</name>
<feature type="region of interest" description="Disordered" evidence="1">
    <location>
        <begin position="479"/>
        <end position="536"/>
    </location>
</feature>
<feature type="compositionally biased region" description="Basic and acidic residues" evidence="1">
    <location>
        <begin position="772"/>
        <end position="785"/>
    </location>
</feature>
<feature type="compositionally biased region" description="Polar residues" evidence="1">
    <location>
        <begin position="519"/>
        <end position="536"/>
    </location>
</feature>
<feature type="compositionally biased region" description="Polar residues" evidence="1">
    <location>
        <begin position="372"/>
        <end position="421"/>
    </location>
</feature>
<accession>A0AAF0JE03</accession>
<evidence type="ECO:0000313" key="3">
    <source>
        <dbReference type="Proteomes" id="UP001214628"/>
    </source>
</evidence>
<feature type="region of interest" description="Disordered" evidence="1">
    <location>
        <begin position="1"/>
        <end position="205"/>
    </location>
</feature>
<feature type="compositionally biased region" description="Basic and acidic residues" evidence="1">
    <location>
        <begin position="16"/>
        <end position="32"/>
    </location>
</feature>
<reference evidence="2" key="1">
    <citation type="submission" date="2023-02" db="EMBL/GenBank/DDBJ databases">
        <title>Mating type loci evolution in Malassezia.</title>
        <authorList>
            <person name="Coelho M.A."/>
        </authorList>
    </citation>
    <scope>NUCLEOTIDE SEQUENCE</scope>
    <source>
        <strain evidence="2">CBS 14136</strain>
    </source>
</reference>
<feature type="compositionally biased region" description="Low complexity" evidence="1">
    <location>
        <begin position="666"/>
        <end position="689"/>
    </location>
</feature>